<dbReference type="KEGG" id="wic:J056_002526"/>
<sequence length="229" mass="25427">MPAYKKKKQQLDKEREKSCQVCHAQPFKYQHPSTGLYYCSLPCYKAIQAELGGSVDVKDNGKQSESEQTATVAATTTPAAAAATTTTTPPPEQLETSKQVDAPLRPLHSLRWPEEPDEKIFIDALSRNDPKPLRRSQVLSIATSPEIRQLFQTHPNLKNLLAQLDSIDIDGSRNREVVLQRVLGYDANTLSGRSIHGLPAQLSNLQQSDREALQSLMECMNNSIEACNK</sequence>
<protein>
    <recommendedName>
        <fullName evidence="2">HIT-type domain-containing protein</fullName>
    </recommendedName>
</protein>
<organism evidence="3 4">
    <name type="scientific">Wallemia ichthyophaga (strain EXF-994 / CBS 113033)</name>
    <dbReference type="NCBI Taxonomy" id="1299270"/>
    <lineage>
        <taxon>Eukaryota</taxon>
        <taxon>Fungi</taxon>
        <taxon>Dikarya</taxon>
        <taxon>Basidiomycota</taxon>
        <taxon>Wallemiomycotina</taxon>
        <taxon>Wallemiomycetes</taxon>
        <taxon>Wallemiales</taxon>
        <taxon>Wallemiaceae</taxon>
        <taxon>Wallemia</taxon>
    </lineage>
</organism>
<dbReference type="InterPro" id="IPR007529">
    <property type="entry name" value="Znf_HIT"/>
</dbReference>
<name>R9AA02_WALI9</name>
<dbReference type="Gene3D" id="3.30.60.190">
    <property type="match status" value="1"/>
</dbReference>
<accession>R9AA02</accession>
<proteinExistence type="predicted"/>
<dbReference type="OrthoDB" id="18412at2759"/>
<keyword evidence="4" id="KW-1185">Reference proteome</keyword>
<dbReference type="EMBL" id="KE007245">
    <property type="protein sequence ID" value="EOQ99011.1"/>
    <property type="molecule type" value="Genomic_DNA"/>
</dbReference>
<dbReference type="AlphaFoldDB" id="R9AA02"/>
<dbReference type="RefSeq" id="XP_009270066.1">
    <property type="nucleotide sequence ID" value="XM_009271791.1"/>
</dbReference>
<dbReference type="Pfam" id="PF04438">
    <property type="entry name" value="zf-HIT"/>
    <property type="match status" value="1"/>
</dbReference>
<evidence type="ECO:0000313" key="4">
    <source>
        <dbReference type="Proteomes" id="UP000014064"/>
    </source>
</evidence>
<feature type="domain" description="HIT-type" evidence="2">
    <location>
        <begin position="16"/>
        <end position="45"/>
    </location>
</feature>
<evidence type="ECO:0000256" key="1">
    <source>
        <dbReference type="SAM" id="MobiDB-lite"/>
    </source>
</evidence>
<evidence type="ECO:0000313" key="3">
    <source>
        <dbReference type="EMBL" id="EOQ99011.1"/>
    </source>
</evidence>
<dbReference type="HOGENOM" id="CLU_105540_0_0_1"/>
<feature type="region of interest" description="Disordered" evidence="1">
    <location>
        <begin position="58"/>
        <end position="97"/>
    </location>
</feature>
<dbReference type="OMA" id="CQICETE"/>
<evidence type="ECO:0000259" key="2">
    <source>
        <dbReference type="Pfam" id="PF04438"/>
    </source>
</evidence>
<gene>
    <name evidence="3" type="ORF">J056_002526</name>
</gene>
<dbReference type="SUPFAM" id="SSF144232">
    <property type="entry name" value="HIT/MYND zinc finger-like"/>
    <property type="match status" value="1"/>
</dbReference>
<dbReference type="Proteomes" id="UP000014064">
    <property type="component" value="Unassembled WGS sequence"/>
</dbReference>
<dbReference type="CDD" id="cd23024">
    <property type="entry name" value="zf-HIT_ZNHIT2-3"/>
    <property type="match status" value="1"/>
</dbReference>
<feature type="compositionally biased region" description="Low complexity" evidence="1">
    <location>
        <begin position="69"/>
        <end position="87"/>
    </location>
</feature>
<reference evidence="4" key="1">
    <citation type="journal article" date="2013" name="BMC Genomics">
        <title>Genome and transcriptome sequencing of the halophilic fungus Wallemia ichthyophaga: haloadaptations present and absent.</title>
        <authorList>
            <person name="Zajc J."/>
            <person name="Liu Y."/>
            <person name="Dai W."/>
            <person name="Yang Z."/>
            <person name="Hu J."/>
            <person name="Gostincar C."/>
            <person name="Gunde-Cimerman N."/>
        </authorList>
    </citation>
    <scope>NUCLEOTIDE SEQUENCE [LARGE SCALE GENOMIC DNA]</scope>
    <source>
        <strain evidence="4">EXF-994 / CBS 113033</strain>
    </source>
</reference>
<dbReference type="eggNOG" id="ENOG502SGWB">
    <property type="taxonomic scope" value="Eukaryota"/>
</dbReference>
<dbReference type="GeneID" id="20375478"/>